<organism evidence="2 3">
    <name type="scientific">Collinsella aerofaciens</name>
    <dbReference type="NCBI Taxonomy" id="74426"/>
    <lineage>
        <taxon>Bacteria</taxon>
        <taxon>Bacillati</taxon>
        <taxon>Actinomycetota</taxon>
        <taxon>Coriobacteriia</taxon>
        <taxon>Coriobacteriales</taxon>
        <taxon>Coriobacteriaceae</taxon>
        <taxon>Collinsella</taxon>
    </lineage>
</organism>
<dbReference type="AlphaFoldDB" id="A0A173WE47"/>
<dbReference type="InterPro" id="IPR008136">
    <property type="entry name" value="CinA_C"/>
</dbReference>
<evidence type="ECO:0000313" key="2">
    <source>
        <dbReference type="EMBL" id="CUN37731.1"/>
    </source>
</evidence>
<dbReference type="NCBIfam" id="TIGR00199">
    <property type="entry name" value="PncC_domain"/>
    <property type="match status" value="1"/>
</dbReference>
<gene>
    <name evidence="2" type="primary">ygaD</name>
    <name evidence="2" type="ORF">ERS852381_00103</name>
</gene>
<feature type="domain" description="CinA C-terminal" evidence="1">
    <location>
        <begin position="13"/>
        <end position="168"/>
    </location>
</feature>
<proteinExistence type="predicted"/>
<evidence type="ECO:0000313" key="3">
    <source>
        <dbReference type="Proteomes" id="UP000095468"/>
    </source>
</evidence>
<reference evidence="2 3" key="1">
    <citation type="submission" date="2015-09" db="EMBL/GenBank/DDBJ databases">
        <authorList>
            <consortium name="Pathogen Informatics"/>
        </authorList>
    </citation>
    <scope>NUCLEOTIDE SEQUENCE [LARGE SCALE GENOMIC DNA]</scope>
    <source>
        <strain evidence="2 3">2789STDY5608823</strain>
    </source>
</reference>
<dbReference type="SUPFAM" id="SSF142433">
    <property type="entry name" value="CinA-like"/>
    <property type="match status" value="1"/>
</dbReference>
<dbReference type="Gene3D" id="3.90.950.20">
    <property type="entry name" value="CinA-like"/>
    <property type="match status" value="1"/>
</dbReference>
<dbReference type="EMBL" id="CYYP01000001">
    <property type="protein sequence ID" value="CUN37731.1"/>
    <property type="molecule type" value="Genomic_DNA"/>
</dbReference>
<dbReference type="InterPro" id="IPR036653">
    <property type="entry name" value="CinA-like_C"/>
</dbReference>
<name>A0A173WE47_9ACTN</name>
<dbReference type="Pfam" id="PF02464">
    <property type="entry name" value="CinA"/>
    <property type="match status" value="1"/>
</dbReference>
<dbReference type="Proteomes" id="UP000095468">
    <property type="component" value="Unassembled WGS sequence"/>
</dbReference>
<evidence type="ECO:0000259" key="1">
    <source>
        <dbReference type="Pfam" id="PF02464"/>
    </source>
</evidence>
<accession>A0A173WE47</accession>
<sequence length="176" mass="18706">MTDSFEQISAHNEELARDIVERASFRDVTVSTAESLTAGMIASTIADIPGASAVLRGGAVTYCDEIKHRVLGVEQETLDRYTAVSYQTAREMAAGSLELYQSDIAVSATGYAGPGGGTEDDPAGTFYIGWAYRSADGGVPVVDSVRCHYEGDRSCVRAHAVTEALGRIVCVLDSME</sequence>
<dbReference type="RefSeq" id="WP_055285162.1">
    <property type="nucleotide sequence ID" value="NZ_CYYP01000001.1"/>
</dbReference>
<protein>
    <submittedName>
        <fullName evidence="2">Competence damage-inducible protein A</fullName>
    </submittedName>
</protein>